<keyword evidence="9" id="KW-1185">Reference proteome</keyword>
<dbReference type="GO" id="GO:1990966">
    <property type="term" value="P:ATP generation from poly-ADP-D-ribose"/>
    <property type="evidence" value="ECO:0007669"/>
    <property type="project" value="TreeGrafter"/>
</dbReference>
<evidence type="ECO:0000313" key="8">
    <source>
        <dbReference type="EMBL" id="RMZ94362.1"/>
    </source>
</evidence>
<comment type="similarity">
    <text evidence="1">Belongs to the poly(ADP-ribose) glycohydrolase family.</text>
</comment>
<evidence type="ECO:0000256" key="5">
    <source>
        <dbReference type="PIRSR" id="PIRSR607724-2"/>
    </source>
</evidence>
<dbReference type="GO" id="GO:0005634">
    <property type="term" value="C:nucleus"/>
    <property type="evidence" value="ECO:0007669"/>
    <property type="project" value="TreeGrafter"/>
</dbReference>
<evidence type="ECO:0000313" key="9">
    <source>
        <dbReference type="Proteomes" id="UP000276133"/>
    </source>
</evidence>
<comment type="caution">
    <text evidence="8">The sequence shown here is derived from an EMBL/GenBank/DDBJ whole genome shotgun (WGS) entry which is preliminary data.</text>
</comment>
<feature type="active site" evidence="4">
    <location>
        <position position="90"/>
    </location>
</feature>
<name>A0A3M7P5N8_BRAPC</name>
<accession>A0A3M7P5N8</accession>
<reference evidence="8 9" key="1">
    <citation type="journal article" date="2018" name="Sci. Rep.">
        <title>Genomic signatures of local adaptation to the degree of environmental predictability in rotifers.</title>
        <authorList>
            <person name="Franch-Gras L."/>
            <person name="Hahn C."/>
            <person name="Garcia-Roger E.M."/>
            <person name="Carmona M.J."/>
            <person name="Serra M."/>
            <person name="Gomez A."/>
        </authorList>
    </citation>
    <scope>NUCLEOTIDE SEQUENCE [LARGE SCALE GENOMIC DNA]</scope>
    <source>
        <strain evidence="8">HYR1</strain>
    </source>
</reference>
<dbReference type="InterPro" id="IPR048362">
    <property type="entry name" value="PARG_helical"/>
</dbReference>
<keyword evidence="3 8" id="KW-0378">Hydrolase</keyword>
<dbReference type="EC" id="3.2.1.143" evidence="2"/>
<dbReference type="GO" id="GO:0005737">
    <property type="term" value="C:cytoplasm"/>
    <property type="evidence" value="ECO:0007669"/>
    <property type="project" value="TreeGrafter"/>
</dbReference>
<evidence type="ECO:0000256" key="3">
    <source>
        <dbReference type="ARBA" id="ARBA00022801"/>
    </source>
</evidence>
<dbReference type="PANTHER" id="PTHR12837">
    <property type="entry name" value="POLY ADP-RIBOSE GLYCOHYDROLASE"/>
    <property type="match status" value="1"/>
</dbReference>
<dbReference type="Pfam" id="PF20811">
    <property type="entry name" value="PARG_cat_N"/>
    <property type="match status" value="1"/>
</dbReference>
<evidence type="ECO:0000256" key="4">
    <source>
        <dbReference type="PIRSR" id="PIRSR607724-1"/>
    </source>
</evidence>
<feature type="non-terminal residue" evidence="8">
    <location>
        <position position="1"/>
    </location>
</feature>
<feature type="active site" evidence="4">
    <location>
        <position position="109"/>
    </location>
</feature>
<feature type="active site" evidence="4">
    <location>
        <position position="108"/>
    </location>
</feature>
<sequence length="299" mass="34780">IYYKHFIFSWYAKSHHKEVNEVKIEKIKCLLHYFDRIINKDEKEIGNITFCRFSHDFDIQTIGNSENKIRFPSISNEKSIEECNGKLQVDFANKYIGGGVLNSGCVQEEIRFLMCPELIVSMLFMEPMANNECIIIRGSEQFSTYSGYAWSFKWSGNFEDNIQKDKCGRKMTDVLAIDALYYQDSKIQYKKKFIDREITKAYIGFSSGAKQMPIASGNWGCGVFNGDIQLKFIIQLIAASQAERDLHYCTFHDEKIKNILNEMIDVLKSKNFTVSSLYKCLIQFCSQDQKSLREFIKKQ</sequence>
<dbReference type="Proteomes" id="UP000276133">
    <property type="component" value="Unassembled WGS sequence"/>
</dbReference>
<keyword evidence="8" id="KW-0326">Glycosidase</keyword>
<dbReference type="GO" id="GO:0006282">
    <property type="term" value="P:regulation of DNA repair"/>
    <property type="evidence" value="ECO:0007669"/>
    <property type="project" value="InterPro"/>
</dbReference>
<feature type="binding site" evidence="5">
    <location>
        <position position="148"/>
    </location>
    <ligand>
        <name>substrate</name>
    </ligand>
</feature>
<dbReference type="STRING" id="10195.A0A3M7P5N8"/>
<dbReference type="PANTHER" id="PTHR12837:SF0">
    <property type="entry name" value="POLY(ADP-RIBOSE) GLYCOHYDROLASE"/>
    <property type="match status" value="1"/>
</dbReference>
<proteinExistence type="inferred from homology"/>
<evidence type="ECO:0000256" key="1">
    <source>
        <dbReference type="ARBA" id="ARBA00009545"/>
    </source>
</evidence>
<dbReference type="GO" id="GO:0005975">
    <property type="term" value="P:carbohydrate metabolic process"/>
    <property type="evidence" value="ECO:0007669"/>
    <property type="project" value="InterPro"/>
</dbReference>
<dbReference type="AlphaFoldDB" id="A0A3M7P5N8"/>
<feature type="domain" description="PARG catalytic Macro" evidence="6">
    <location>
        <begin position="62"/>
        <end position="257"/>
    </location>
</feature>
<dbReference type="InterPro" id="IPR046372">
    <property type="entry name" value="PARG_cat_C"/>
</dbReference>
<dbReference type="Pfam" id="PF05028">
    <property type="entry name" value="PARG_cat_C"/>
    <property type="match status" value="1"/>
</dbReference>
<evidence type="ECO:0000259" key="6">
    <source>
        <dbReference type="Pfam" id="PF05028"/>
    </source>
</evidence>
<dbReference type="OrthoDB" id="1937899at2759"/>
<dbReference type="EMBL" id="REGN01013103">
    <property type="protein sequence ID" value="RMZ94362.1"/>
    <property type="molecule type" value="Genomic_DNA"/>
</dbReference>
<dbReference type="GO" id="GO:0009225">
    <property type="term" value="P:nucleotide-sugar metabolic process"/>
    <property type="evidence" value="ECO:0007669"/>
    <property type="project" value="TreeGrafter"/>
</dbReference>
<evidence type="ECO:0000256" key="2">
    <source>
        <dbReference type="ARBA" id="ARBA00012255"/>
    </source>
</evidence>
<gene>
    <name evidence="8" type="ORF">BpHYR1_034347</name>
</gene>
<feature type="binding site" evidence="5">
    <location>
        <position position="93"/>
    </location>
    <ligand>
        <name>substrate</name>
    </ligand>
</feature>
<evidence type="ECO:0000259" key="7">
    <source>
        <dbReference type="Pfam" id="PF20811"/>
    </source>
</evidence>
<dbReference type="InterPro" id="IPR007724">
    <property type="entry name" value="Poly_GlycHdrlase"/>
</dbReference>
<feature type="domain" description="PARG helical" evidence="7">
    <location>
        <begin position="18"/>
        <end position="52"/>
    </location>
</feature>
<feature type="binding site" evidence="5">
    <location>
        <position position="107"/>
    </location>
    <ligand>
        <name>substrate</name>
    </ligand>
</feature>
<dbReference type="GO" id="GO:0004649">
    <property type="term" value="F:poly(ADP-ribose) glycohydrolase activity"/>
    <property type="evidence" value="ECO:0007669"/>
    <property type="project" value="UniProtKB-EC"/>
</dbReference>
<protein>
    <recommendedName>
        <fullName evidence="2">poly(ADP-ribose) glycohydrolase</fullName>
        <ecNumber evidence="2">3.2.1.143</ecNumber>
    </recommendedName>
</protein>
<organism evidence="8 9">
    <name type="scientific">Brachionus plicatilis</name>
    <name type="common">Marine rotifer</name>
    <name type="synonym">Brachionus muelleri</name>
    <dbReference type="NCBI Taxonomy" id="10195"/>
    <lineage>
        <taxon>Eukaryota</taxon>
        <taxon>Metazoa</taxon>
        <taxon>Spiralia</taxon>
        <taxon>Gnathifera</taxon>
        <taxon>Rotifera</taxon>
        <taxon>Eurotatoria</taxon>
        <taxon>Monogononta</taxon>
        <taxon>Pseudotrocha</taxon>
        <taxon>Ploima</taxon>
        <taxon>Brachionidae</taxon>
        <taxon>Brachionus</taxon>
    </lineage>
</organism>